<dbReference type="GO" id="GO:0009507">
    <property type="term" value="C:chloroplast"/>
    <property type="evidence" value="ECO:0007669"/>
    <property type="project" value="UniProtKB-SubCell"/>
</dbReference>
<keyword evidence="6" id="KW-0472">Membrane</keyword>
<dbReference type="PANTHER" id="PTHR21649">
    <property type="entry name" value="CHLOROPHYLL A/B BINDING PROTEIN"/>
    <property type="match status" value="1"/>
</dbReference>
<dbReference type="InterPro" id="IPR022796">
    <property type="entry name" value="Chloroa_b-bind"/>
</dbReference>
<dbReference type="Proteomes" id="UP000654075">
    <property type="component" value="Unassembled WGS sequence"/>
</dbReference>
<dbReference type="SUPFAM" id="SSF103511">
    <property type="entry name" value="Chlorophyll a-b binding protein"/>
    <property type="match status" value="1"/>
</dbReference>
<sequence length="275" mass="28838">MAPQRTCLPLAAAGSAAMLLVGAPAFLTPGSLSLSENYVPERVQAQGVSAPMGQQGTDFFSPAGAVSLSAAGALALGAVVCGGSAGRTSKLVREATVVKDEKGRFRFDTSGPMVVLVASEQPGISAPLGFFDPLGFCKNPMMTWPHDPNGFRHLRESEIKHGRVAMMAAIGSVTAHGWHFPGCEQVPTGLAALNDPKGAFGFTVLLVLAGLFEATNWQPSQAEPGSYGDPFKFNQYTPEMRTKELNNGRMAMFAIMGQIVAELQTGLDPAQQAGL</sequence>
<feature type="binding site" evidence="5">
    <location>
        <position position="243"/>
    </location>
    <ligand>
        <name>chlorophyll a</name>
        <dbReference type="ChEBI" id="CHEBI:58416"/>
        <label>1</label>
    </ligand>
</feature>
<feature type="binding site" evidence="5">
    <location>
        <position position="158"/>
    </location>
    <ligand>
        <name>chlorophyll a</name>
        <dbReference type="ChEBI" id="CHEBI:58416"/>
        <label>1</label>
    </ligand>
</feature>
<dbReference type="InterPro" id="IPR001344">
    <property type="entry name" value="Chloro_AB-bd_pln"/>
</dbReference>
<feature type="transmembrane region" description="Helical" evidence="6">
    <location>
        <begin position="59"/>
        <end position="81"/>
    </location>
</feature>
<dbReference type="EMBL" id="CAJNNV010031067">
    <property type="protein sequence ID" value="CAE8634573.1"/>
    <property type="molecule type" value="Genomic_DNA"/>
</dbReference>
<dbReference type="GO" id="GO:0009765">
    <property type="term" value="P:photosynthesis, light harvesting"/>
    <property type="evidence" value="ECO:0007669"/>
    <property type="project" value="InterPro"/>
</dbReference>
<keyword evidence="6" id="KW-1133">Transmembrane helix</keyword>
<dbReference type="AlphaFoldDB" id="A0A813H905"/>
<accession>A0A813H905</accession>
<evidence type="ECO:0000256" key="6">
    <source>
        <dbReference type="SAM" id="Phobius"/>
    </source>
</evidence>
<comment type="subcellular location">
    <subcellularLocation>
        <location evidence="1">Plastid</location>
        <location evidence="1">Chloroplast</location>
    </subcellularLocation>
</comment>
<evidence type="ECO:0000256" key="2">
    <source>
        <dbReference type="ARBA" id="ARBA00022528"/>
    </source>
</evidence>
<keyword evidence="6" id="KW-0812">Transmembrane</keyword>
<feature type="binding site" description="axial binding residue" evidence="5">
    <location>
        <position position="163"/>
    </location>
    <ligand>
        <name>chlorophyll b</name>
        <dbReference type="ChEBI" id="CHEBI:61721"/>
        <label>1</label>
    </ligand>
    <ligandPart>
        <name>Mg</name>
        <dbReference type="ChEBI" id="CHEBI:25107"/>
    </ligandPart>
</feature>
<feature type="binding site" description="axial binding residue" evidence="5">
    <location>
        <position position="213"/>
    </location>
    <ligand>
        <name>chlorophyll b</name>
        <dbReference type="ChEBI" id="CHEBI:61721"/>
        <label>1</label>
    </ligand>
    <ligandPart>
        <name>Mg</name>
        <dbReference type="ChEBI" id="CHEBI:25107"/>
    </ligandPart>
</feature>
<dbReference type="Pfam" id="PF00504">
    <property type="entry name" value="Chloroa_b-bind"/>
    <property type="match status" value="1"/>
</dbReference>
<dbReference type="GO" id="GO:0016020">
    <property type="term" value="C:membrane"/>
    <property type="evidence" value="ECO:0007669"/>
    <property type="project" value="InterPro"/>
</dbReference>
<protein>
    <submittedName>
        <fullName evidence="7">Uncharacterized protein</fullName>
    </submittedName>
</protein>
<keyword evidence="5" id="KW-0148">Chlorophyll</keyword>
<feature type="binding site" evidence="5">
    <location>
        <position position="247"/>
    </location>
    <ligand>
        <name>chlorophyll a</name>
        <dbReference type="ChEBI" id="CHEBI:58416"/>
        <label>1</label>
    </ligand>
</feature>
<keyword evidence="2" id="KW-0150">Chloroplast</keyword>
<dbReference type="GO" id="GO:0016168">
    <property type="term" value="F:chlorophyll binding"/>
    <property type="evidence" value="ECO:0007669"/>
    <property type="project" value="UniProtKB-KW"/>
</dbReference>
<dbReference type="Gene3D" id="1.10.3460.10">
    <property type="entry name" value="Chlorophyll a/b binding protein domain"/>
    <property type="match status" value="1"/>
</dbReference>
<keyword evidence="8" id="KW-1185">Reference proteome</keyword>
<evidence type="ECO:0000313" key="8">
    <source>
        <dbReference type="Proteomes" id="UP000654075"/>
    </source>
</evidence>
<feature type="binding site" evidence="5">
    <location>
        <position position="161"/>
    </location>
    <ligand>
        <name>chlorophyll a</name>
        <dbReference type="ChEBI" id="CHEBI:58416"/>
        <label>1</label>
    </ligand>
</feature>
<evidence type="ECO:0000313" key="7">
    <source>
        <dbReference type="EMBL" id="CAE8634573.1"/>
    </source>
</evidence>
<keyword evidence="3" id="KW-0602">Photosynthesis</keyword>
<keyword evidence="5" id="KW-0157">Chromophore</keyword>
<organism evidence="7 8">
    <name type="scientific">Polarella glacialis</name>
    <name type="common">Dinoflagellate</name>
    <dbReference type="NCBI Taxonomy" id="89957"/>
    <lineage>
        <taxon>Eukaryota</taxon>
        <taxon>Sar</taxon>
        <taxon>Alveolata</taxon>
        <taxon>Dinophyceae</taxon>
        <taxon>Suessiales</taxon>
        <taxon>Suessiaceae</taxon>
        <taxon>Polarella</taxon>
    </lineage>
</organism>
<name>A0A813H905_POLGL</name>
<feature type="binding site" evidence="5">
    <location>
        <position position="244"/>
    </location>
    <ligand>
        <name>chlorophyll a</name>
        <dbReference type="ChEBI" id="CHEBI:58416"/>
        <label>1</label>
    </ligand>
</feature>
<dbReference type="OrthoDB" id="423598at2759"/>
<evidence type="ECO:0000256" key="4">
    <source>
        <dbReference type="ARBA" id="ARBA00022640"/>
    </source>
</evidence>
<gene>
    <name evidence="7" type="ORF">PGLA1383_LOCUS50222</name>
</gene>
<proteinExistence type="predicted"/>
<reference evidence="7" key="1">
    <citation type="submission" date="2021-02" db="EMBL/GenBank/DDBJ databases">
        <authorList>
            <person name="Dougan E. K."/>
            <person name="Rhodes N."/>
            <person name="Thang M."/>
            <person name="Chan C."/>
        </authorList>
    </citation>
    <scope>NUCLEOTIDE SEQUENCE</scope>
</reference>
<keyword evidence="4" id="KW-0934">Plastid</keyword>
<comment type="caution">
    <text evidence="7">The sequence shown here is derived from an EMBL/GenBank/DDBJ whole genome shotgun (WGS) entry which is preliminary data.</text>
</comment>
<evidence type="ECO:0000256" key="3">
    <source>
        <dbReference type="ARBA" id="ARBA00022531"/>
    </source>
</evidence>
<evidence type="ECO:0000256" key="1">
    <source>
        <dbReference type="ARBA" id="ARBA00004229"/>
    </source>
</evidence>
<feature type="binding site" description="axial binding residue" evidence="5">
    <location>
        <position position="249"/>
    </location>
    <ligand>
        <name>chlorophyll a</name>
        <dbReference type="ChEBI" id="CHEBI:58416"/>
        <label>6</label>
    </ligand>
    <ligandPart>
        <name>Mg</name>
        <dbReference type="ChEBI" id="CHEBI:25107"/>
    </ligandPart>
</feature>
<evidence type="ECO:0000256" key="5">
    <source>
        <dbReference type="PIRSR" id="PIRSR601344-1"/>
    </source>
</evidence>